<evidence type="ECO:0000259" key="5">
    <source>
        <dbReference type="PROSITE" id="PS50222"/>
    </source>
</evidence>
<keyword evidence="2" id="KW-0479">Metal-binding</keyword>
<dbReference type="FunFam" id="1.10.238.10:FF:000009">
    <property type="entry name" value="Visinin-like protein 1"/>
    <property type="match status" value="1"/>
</dbReference>
<evidence type="ECO:0000256" key="4">
    <source>
        <dbReference type="ARBA" id="ARBA00022837"/>
    </source>
</evidence>
<keyword evidence="3" id="KW-0677">Repeat</keyword>
<evidence type="ECO:0000313" key="6">
    <source>
        <dbReference type="EMBL" id="OAF67900.1"/>
    </source>
</evidence>
<protein>
    <submittedName>
        <fullName evidence="6">Calcium-binding protein M</fullName>
    </submittedName>
</protein>
<dbReference type="PROSITE" id="PS50222">
    <property type="entry name" value="EF_HAND_2"/>
    <property type="match status" value="3"/>
</dbReference>
<dbReference type="SUPFAM" id="SSF47473">
    <property type="entry name" value="EF-hand"/>
    <property type="match status" value="1"/>
</dbReference>
<dbReference type="PANTHER" id="PTHR23055">
    <property type="entry name" value="CALCIUM BINDING PROTEINS"/>
    <property type="match status" value="1"/>
</dbReference>
<dbReference type="InterPro" id="IPR028846">
    <property type="entry name" value="Recoverin"/>
</dbReference>
<feature type="domain" description="EF-hand" evidence="5">
    <location>
        <begin position="62"/>
        <end position="97"/>
    </location>
</feature>
<evidence type="ECO:0000256" key="2">
    <source>
        <dbReference type="ARBA" id="ARBA00022723"/>
    </source>
</evidence>
<dbReference type="AlphaFoldDB" id="A0A177B1B4"/>
<keyword evidence="4" id="KW-0106">Calcium</keyword>
<dbReference type="OrthoDB" id="191686at2759"/>
<dbReference type="PRINTS" id="PR00450">
    <property type="entry name" value="RECOVERIN"/>
</dbReference>
<dbReference type="InterPro" id="IPR018247">
    <property type="entry name" value="EF_Hand_1_Ca_BS"/>
</dbReference>
<feature type="domain" description="EF-hand" evidence="5">
    <location>
        <begin position="98"/>
        <end position="133"/>
    </location>
</feature>
<dbReference type="PANTHER" id="PTHR23055:SF69">
    <property type="entry name" value="NEURONAL CALCIUM SENSOR 2"/>
    <property type="match status" value="1"/>
</dbReference>
<accession>A0A177B1B4</accession>
<keyword evidence="7" id="KW-1185">Reference proteome</keyword>
<comment type="similarity">
    <text evidence="1">Belongs to the recoverin family.</text>
</comment>
<proteinExistence type="inferred from homology"/>
<dbReference type="Proteomes" id="UP000078046">
    <property type="component" value="Unassembled WGS sequence"/>
</dbReference>
<dbReference type="EMBL" id="LWCA01000551">
    <property type="protein sequence ID" value="OAF67900.1"/>
    <property type="molecule type" value="Genomic_DNA"/>
</dbReference>
<organism evidence="6 7">
    <name type="scientific">Intoshia linei</name>
    <dbReference type="NCBI Taxonomy" id="1819745"/>
    <lineage>
        <taxon>Eukaryota</taxon>
        <taxon>Metazoa</taxon>
        <taxon>Spiralia</taxon>
        <taxon>Lophotrochozoa</taxon>
        <taxon>Mesozoa</taxon>
        <taxon>Orthonectida</taxon>
        <taxon>Rhopaluridae</taxon>
        <taxon>Intoshia</taxon>
    </lineage>
</organism>
<comment type="caution">
    <text evidence="6">The sequence shown here is derived from an EMBL/GenBank/DDBJ whole genome shotgun (WGS) entry which is preliminary data.</text>
</comment>
<dbReference type="PROSITE" id="PS00018">
    <property type="entry name" value="EF_HAND_1"/>
    <property type="match status" value="3"/>
</dbReference>
<sequence length="192" mass="22394">MGQSKSKQKLSKDDIRLLQNQTTFTKFQIKEWYKGFMRDCPDGNLSREKFINVYSSFFPEGNAQHFCDHVFRTFDVDNSGHIDFKEFLMAINITSSDDPRKKLEWAFLMYDIDGNGEISREEMSEIINSIYNMIGSKKITQTAEERTAEIFEKMDSNNDNVLTKYEFIEGCLNDPCLYAMLTSDDINEDDDD</sequence>
<dbReference type="Pfam" id="PF00036">
    <property type="entry name" value="EF-hand_1"/>
    <property type="match status" value="1"/>
</dbReference>
<dbReference type="CDD" id="cd00051">
    <property type="entry name" value="EFh"/>
    <property type="match status" value="2"/>
</dbReference>
<dbReference type="InterPro" id="IPR011992">
    <property type="entry name" value="EF-hand-dom_pair"/>
</dbReference>
<dbReference type="Gene3D" id="1.10.238.10">
    <property type="entry name" value="EF-hand"/>
    <property type="match status" value="1"/>
</dbReference>
<dbReference type="SMART" id="SM00054">
    <property type="entry name" value="EFh"/>
    <property type="match status" value="3"/>
</dbReference>
<gene>
    <name evidence="6" type="ORF">A3Q56_04402</name>
</gene>
<evidence type="ECO:0000313" key="7">
    <source>
        <dbReference type="Proteomes" id="UP000078046"/>
    </source>
</evidence>
<dbReference type="Pfam" id="PF13499">
    <property type="entry name" value="EF-hand_7"/>
    <property type="match status" value="1"/>
</dbReference>
<evidence type="ECO:0000256" key="1">
    <source>
        <dbReference type="ARBA" id="ARBA00006049"/>
    </source>
</evidence>
<name>A0A177B1B4_9BILA</name>
<reference evidence="6 7" key="1">
    <citation type="submission" date="2016-04" db="EMBL/GenBank/DDBJ databases">
        <title>The genome of Intoshia linei affirms orthonectids as highly simplified spiralians.</title>
        <authorList>
            <person name="Mikhailov K.V."/>
            <person name="Slusarev G.S."/>
            <person name="Nikitin M.A."/>
            <person name="Logacheva M.D."/>
            <person name="Penin A."/>
            <person name="Aleoshin V."/>
            <person name="Panchin Y.V."/>
        </authorList>
    </citation>
    <scope>NUCLEOTIDE SEQUENCE [LARGE SCALE GENOMIC DNA]</scope>
    <source>
        <strain evidence="6">Intl2013</strain>
        <tissue evidence="6">Whole animal</tissue>
    </source>
</reference>
<evidence type="ECO:0000256" key="3">
    <source>
        <dbReference type="ARBA" id="ARBA00022737"/>
    </source>
</evidence>
<feature type="domain" description="EF-hand" evidence="5">
    <location>
        <begin position="142"/>
        <end position="177"/>
    </location>
</feature>
<dbReference type="GO" id="GO:0005509">
    <property type="term" value="F:calcium ion binding"/>
    <property type="evidence" value="ECO:0007669"/>
    <property type="project" value="InterPro"/>
</dbReference>
<dbReference type="InterPro" id="IPR002048">
    <property type="entry name" value="EF_hand_dom"/>
</dbReference>